<dbReference type="GO" id="GO:0016579">
    <property type="term" value="P:protein deubiquitination"/>
    <property type="evidence" value="ECO:0007669"/>
    <property type="project" value="InterPro"/>
</dbReference>
<dbReference type="PhylomeDB" id="B3S1G1"/>
<evidence type="ECO:0000313" key="11">
    <source>
        <dbReference type="Proteomes" id="UP000009022"/>
    </source>
</evidence>
<keyword evidence="3 7" id="KW-0645">Protease</keyword>
<dbReference type="GO" id="GO:0043161">
    <property type="term" value="P:proteasome-mediated ubiquitin-dependent protein catabolic process"/>
    <property type="evidence" value="ECO:0007669"/>
    <property type="project" value="InterPro"/>
</dbReference>
<keyword evidence="11" id="KW-1185">Reference proteome</keyword>
<evidence type="ECO:0000313" key="10">
    <source>
        <dbReference type="EMBL" id="EDV23537.1"/>
    </source>
</evidence>
<evidence type="ECO:0000256" key="1">
    <source>
        <dbReference type="ARBA" id="ARBA00000707"/>
    </source>
</evidence>
<dbReference type="InterPro" id="IPR001394">
    <property type="entry name" value="Peptidase_C19_UCH"/>
</dbReference>
<comment type="catalytic activity">
    <reaction evidence="1 7">
        <text>Thiol-dependent hydrolysis of ester, thioester, amide, peptide and isopeptide bonds formed by the C-terminal Gly of ubiquitin (a 76-residue protein attached to proteins as an intracellular targeting signal).</text>
        <dbReference type="EC" id="3.4.19.12"/>
    </reaction>
</comment>
<dbReference type="SUPFAM" id="SSF54236">
    <property type="entry name" value="Ubiquitin-like"/>
    <property type="match status" value="1"/>
</dbReference>
<dbReference type="GO" id="GO:1904293">
    <property type="term" value="P:negative regulation of ERAD pathway"/>
    <property type="evidence" value="ECO:0000318"/>
    <property type="project" value="GO_Central"/>
</dbReference>
<dbReference type="GeneID" id="6755343"/>
<dbReference type="SMART" id="SM00213">
    <property type="entry name" value="UBQ"/>
    <property type="match status" value="1"/>
</dbReference>
<evidence type="ECO:0000256" key="6">
    <source>
        <dbReference type="ARBA" id="ARBA00022807"/>
    </source>
</evidence>
<dbReference type="EMBL" id="DS985247">
    <property type="protein sequence ID" value="EDV23537.1"/>
    <property type="molecule type" value="Genomic_DNA"/>
</dbReference>
<dbReference type="EC" id="3.4.19.12" evidence="7"/>
<dbReference type="GO" id="GO:0004843">
    <property type="term" value="F:cysteine-type deubiquitinase activity"/>
    <property type="evidence" value="ECO:0000318"/>
    <property type="project" value="GO_Central"/>
</dbReference>
<name>B3S1G1_TRIAD</name>
<evidence type="ECO:0000256" key="2">
    <source>
        <dbReference type="ARBA" id="ARBA00008739"/>
    </source>
</evidence>
<dbReference type="Pfam" id="PF00443">
    <property type="entry name" value="UCH"/>
    <property type="match status" value="1"/>
</dbReference>
<dbReference type="FunFam" id="3.10.20.90:FF:000119">
    <property type="entry name" value="Ubiquitin carboxyl-terminal hydrolase 14"/>
    <property type="match status" value="1"/>
</dbReference>
<dbReference type="PANTHER" id="PTHR43982:SF1">
    <property type="entry name" value="UBIQUITIN CARBOXYL-TERMINAL HYDROLASE 14"/>
    <property type="match status" value="1"/>
</dbReference>
<dbReference type="InterPro" id="IPR000626">
    <property type="entry name" value="Ubiquitin-like_dom"/>
</dbReference>
<dbReference type="KEGG" id="tad:TRIADDRAFT_50530"/>
<dbReference type="GO" id="GO:0070628">
    <property type="term" value="F:proteasome binding"/>
    <property type="evidence" value="ECO:0000318"/>
    <property type="project" value="GO_Central"/>
</dbReference>
<evidence type="ECO:0000256" key="4">
    <source>
        <dbReference type="ARBA" id="ARBA00022786"/>
    </source>
</evidence>
<dbReference type="Proteomes" id="UP000009022">
    <property type="component" value="Unassembled WGS sequence"/>
</dbReference>
<dbReference type="InterPro" id="IPR038765">
    <property type="entry name" value="Papain-like_cys_pep_sf"/>
</dbReference>
<dbReference type="PROSITE" id="PS50053">
    <property type="entry name" value="UBIQUITIN_2"/>
    <property type="match status" value="1"/>
</dbReference>
<dbReference type="PANTHER" id="PTHR43982">
    <property type="entry name" value="UBIQUITIN CARBOXYL-TERMINAL HYDROLASE"/>
    <property type="match status" value="1"/>
</dbReference>
<dbReference type="RefSeq" id="XP_002114447.1">
    <property type="nucleotide sequence ID" value="XM_002114411.1"/>
</dbReference>
<dbReference type="SUPFAM" id="SSF54001">
    <property type="entry name" value="Cysteine proteinases"/>
    <property type="match status" value="1"/>
</dbReference>
<accession>B3S1G1</accession>
<keyword evidence="5 7" id="KW-0378">Hydrolase</keyword>
<dbReference type="InterPro" id="IPR018200">
    <property type="entry name" value="USP_CS"/>
</dbReference>
<dbReference type="eggNOG" id="KOG1872">
    <property type="taxonomic scope" value="Eukaryota"/>
</dbReference>
<proteinExistence type="inferred from homology"/>
<gene>
    <name evidence="10" type="ORF">TRIADDRAFT_50530</name>
</gene>
<dbReference type="OMA" id="FKSDAEY"/>
<dbReference type="OrthoDB" id="333239at2759"/>
<feature type="domain" description="Ubiquitin-like" evidence="8">
    <location>
        <begin position="4"/>
        <end position="73"/>
    </location>
</feature>
<dbReference type="Pfam" id="PF00240">
    <property type="entry name" value="ubiquitin"/>
    <property type="match status" value="1"/>
</dbReference>
<feature type="domain" description="USP" evidence="9">
    <location>
        <begin position="106"/>
        <end position="446"/>
    </location>
</feature>
<dbReference type="InterPro" id="IPR028889">
    <property type="entry name" value="USP"/>
</dbReference>
<dbReference type="PROSITE" id="PS50235">
    <property type="entry name" value="USP_3"/>
    <property type="match status" value="1"/>
</dbReference>
<dbReference type="PROSITE" id="PS00972">
    <property type="entry name" value="USP_1"/>
    <property type="match status" value="1"/>
</dbReference>
<dbReference type="CDD" id="cd16104">
    <property type="entry name" value="Ubl_USP14_like"/>
    <property type="match status" value="1"/>
</dbReference>
<comment type="similarity">
    <text evidence="2">Belongs to the peptidase C19 family. USP14/UBP6 subfamily.</text>
</comment>
<dbReference type="Gene3D" id="3.10.20.90">
    <property type="entry name" value="Phosphatidylinositol 3-kinase Catalytic Subunit, Chain A, domain 1"/>
    <property type="match status" value="1"/>
</dbReference>
<dbReference type="STRING" id="10228.B3S1G1"/>
<dbReference type="AlphaFoldDB" id="B3S1G1"/>
<evidence type="ECO:0000256" key="7">
    <source>
        <dbReference type="RuleBase" id="RU366025"/>
    </source>
</evidence>
<evidence type="ECO:0000259" key="8">
    <source>
        <dbReference type="PROSITE" id="PS50053"/>
    </source>
</evidence>
<evidence type="ECO:0000256" key="5">
    <source>
        <dbReference type="ARBA" id="ARBA00022801"/>
    </source>
</evidence>
<evidence type="ECO:0000256" key="3">
    <source>
        <dbReference type="ARBA" id="ARBA00022670"/>
    </source>
</evidence>
<keyword evidence="6 7" id="KW-0788">Thiol protease</keyword>
<organism evidence="10 11">
    <name type="scientific">Trichoplax adhaerens</name>
    <name type="common">Trichoplax reptans</name>
    <dbReference type="NCBI Taxonomy" id="10228"/>
    <lineage>
        <taxon>Eukaryota</taxon>
        <taxon>Metazoa</taxon>
        <taxon>Placozoa</taxon>
        <taxon>Uniplacotomia</taxon>
        <taxon>Trichoplacea</taxon>
        <taxon>Trichoplacidae</taxon>
        <taxon>Trichoplax</taxon>
    </lineage>
</organism>
<dbReference type="InterPro" id="IPR029071">
    <property type="entry name" value="Ubiquitin-like_domsf"/>
</dbReference>
<dbReference type="InterPro" id="IPR044635">
    <property type="entry name" value="UBP14-like"/>
</dbReference>
<protein>
    <recommendedName>
        <fullName evidence="7">Ubiquitin carboxyl-terminal hydrolase</fullName>
        <ecNumber evidence="7">3.4.19.12</ecNumber>
    </recommendedName>
</protein>
<dbReference type="Gene3D" id="3.90.70.10">
    <property type="entry name" value="Cysteine proteinases"/>
    <property type="match status" value="1"/>
</dbReference>
<sequence length="446" mass="50639">MPVYPVNVKWGKVRFDNVQVNTDEPPLVFKAQIFALSGVEPERQKVMFKGKVLKDDEDWTNFKLREGVTVMLMGTVGELPKPPEEKTVFAEDLTDAELATTLDMPTGLINLGNTCYMNATIQCLKNVPELCDHLKQYSGQVFAEADPQHILTAALRELFNTMNRSKEACHPLLFLQVLHQVFPQFAEKNEQGMLQQQDANECWIEVVRTLQQKLALGSSSGNAGAGAANSNIIDHTKCIEAPDEPEKCSAEKFYQLPCYISADVKYMQTGIQQRLQETITKNSITLGRNAEYVKSSLINRLPGYLCVQFIRFYFKEKGAINAKILKDVKFSLDLDVFDLCTPELQQKLIPMRNKFKEFEDKNIEKEKVIVKKFYTVIFYLKDTGSNNSGYYELSAVLTHQGRSSNSGHYVAWTKKKEGMFFNIIDILTLGLNVTMIKSQSLQTKIY</sequence>
<dbReference type="InParanoid" id="B3S1G1"/>
<evidence type="ECO:0000259" key="9">
    <source>
        <dbReference type="PROSITE" id="PS50235"/>
    </source>
</evidence>
<reference evidence="10 11" key="1">
    <citation type="journal article" date="2008" name="Nature">
        <title>The Trichoplax genome and the nature of placozoans.</title>
        <authorList>
            <person name="Srivastava M."/>
            <person name="Begovic E."/>
            <person name="Chapman J."/>
            <person name="Putnam N.H."/>
            <person name="Hellsten U."/>
            <person name="Kawashima T."/>
            <person name="Kuo A."/>
            <person name="Mitros T."/>
            <person name="Salamov A."/>
            <person name="Carpenter M.L."/>
            <person name="Signorovitch A.Y."/>
            <person name="Moreno M.A."/>
            <person name="Kamm K."/>
            <person name="Grimwood J."/>
            <person name="Schmutz J."/>
            <person name="Shapiro H."/>
            <person name="Grigoriev I.V."/>
            <person name="Buss L.W."/>
            <person name="Schierwater B."/>
            <person name="Dellaporta S.L."/>
            <person name="Rokhsar D.S."/>
        </authorList>
    </citation>
    <scope>NUCLEOTIDE SEQUENCE [LARGE SCALE GENOMIC DNA]</scope>
    <source>
        <strain evidence="10 11">Grell-BS-1999</strain>
    </source>
</reference>
<dbReference type="HOGENOM" id="CLU_017549_2_1_1"/>
<dbReference type="CTD" id="6755343"/>
<keyword evidence="4 7" id="KW-0833">Ubl conjugation pathway</keyword>
<dbReference type="PROSITE" id="PS00973">
    <property type="entry name" value="USP_2"/>
    <property type="match status" value="1"/>
</dbReference>